<accession>A0A5C5XI19</accession>
<dbReference type="InterPro" id="IPR013325">
    <property type="entry name" value="RNA_pol_sigma_r2"/>
</dbReference>
<sequence length="213" mass="23961">MEENDSSPGSVSIMIDALQQGETDAQADLWNRYFERLVPLARKRLGAANRRVADEEDVALSVMNNFMNGAARGQFPELNDRDGLWALLIVMTQRKVTDQVRHQLAKKRGGKDVRGESIFINRVDAGAAPGWDLFLGEDPTPQTLLALDEQHAQLMDELDDDVLREVARLKLESYSTEEIAEKLGVTTRTVKRKAALIREKWLAHADKSFDQNS</sequence>
<evidence type="ECO:0000313" key="3">
    <source>
        <dbReference type="Proteomes" id="UP000316095"/>
    </source>
</evidence>
<reference evidence="2 3" key="1">
    <citation type="submission" date="2019-02" db="EMBL/GenBank/DDBJ databases">
        <title>Deep-cultivation of Planctomycetes and their phenomic and genomic characterization uncovers novel biology.</title>
        <authorList>
            <person name="Wiegand S."/>
            <person name="Jogler M."/>
            <person name="Boedeker C."/>
            <person name="Pinto D."/>
            <person name="Vollmers J."/>
            <person name="Rivas-Marin E."/>
            <person name="Kohn T."/>
            <person name="Peeters S.H."/>
            <person name="Heuer A."/>
            <person name="Rast P."/>
            <person name="Oberbeckmann S."/>
            <person name="Bunk B."/>
            <person name="Jeske O."/>
            <person name="Meyerdierks A."/>
            <person name="Storesund J.E."/>
            <person name="Kallscheuer N."/>
            <person name="Luecker S."/>
            <person name="Lage O.M."/>
            <person name="Pohl T."/>
            <person name="Merkel B.J."/>
            <person name="Hornburger P."/>
            <person name="Mueller R.-W."/>
            <person name="Bruemmer F."/>
            <person name="Labrenz M."/>
            <person name="Spormann A.M."/>
            <person name="Op Den Camp H."/>
            <person name="Overmann J."/>
            <person name="Amann R."/>
            <person name="Jetten M.S.M."/>
            <person name="Mascher T."/>
            <person name="Medema M.H."/>
            <person name="Devos D.P."/>
            <person name="Kaster A.-K."/>
            <person name="Ovreas L."/>
            <person name="Rohde M."/>
            <person name="Galperin M.Y."/>
            <person name="Jogler C."/>
        </authorList>
    </citation>
    <scope>NUCLEOTIDE SEQUENCE [LARGE SCALE GENOMIC DNA]</scope>
    <source>
        <strain evidence="2 3">Pan54</strain>
    </source>
</reference>
<feature type="domain" description="RNA polymerase sigma-70 ECF-like HTH" evidence="1">
    <location>
        <begin position="10"/>
        <end position="204"/>
    </location>
</feature>
<dbReference type="EMBL" id="SJPG01000001">
    <property type="protein sequence ID" value="TWT61472.1"/>
    <property type="molecule type" value="Genomic_DNA"/>
</dbReference>
<dbReference type="GO" id="GO:0003677">
    <property type="term" value="F:DNA binding"/>
    <property type="evidence" value="ECO:0007669"/>
    <property type="project" value="InterPro"/>
</dbReference>
<dbReference type="SUPFAM" id="SSF88946">
    <property type="entry name" value="Sigma2 domain of RNA polymerase sigma factors"/>
    <property type="match status" value="1"/>
</dbReference>
<dbReference type="InterPro" id="IPR016032">
    <property type="entry name" value="Sig_transdc_resp-reg_C-effctor"/>
</dbReference>
<dbReference type="InterPro" id="IPR036388">
    <property type="entry name" value="WH-like_DNA-bd_sf"/>
</dbReference>
<dbReference type="SUPFAM" id="SSF46894">
    <property type="entry name" value="C-terminal effector domain of the bipartite response regulators"/>
    <property type="match status" value="1"/>
</dbReference>
<dbReference type="GO" id="GO:0006352">
    <property type="term" value="P:DNA-templated transcription initiation"/>
    <property type="evidence" value="ECO:0007669"/>
    <property type="project" value="InterPro"/>
</dbReference>
<comment type="caution">
    <text evidence="2">The sequence shown here is derived from an EMBL/GenBank/DDBJ whole genome shotgun (WGS) entry which is preliminary data.</text>
</comment>
<dbReference type="Gene3D" id="1.10.1740.10">
    <property type="match status" value="1"/>
</dbReference>
<evidence type="ECO:0000259" key="1">
    <source>
        <dbReference type="Pfam" id="PF07638"/>
    </source>
</evidence>
<dbReference type="Proteomes" id="UP000316095">
    <property type="component" value="Unassembled WGS sequence"/>
</dbReference>
<organism evidence="2 3">
    <name type="scientific">Rubinisphaera italica</name>
    <dbReference type="NCBI Taxonomy" id="2527969"/>
    <lineage>
        <taxon>Bacteria</taxon>
        <taxon>Pseudomonadati</taxon>
        <taxon>Planctomycetota</taxon>
        <taxon>Planctomycetia</taxon>
        <taxon>Planctomycetales</taxon>
        <taxon>Planctomycetaceae</taxon>
        <taxon>Rubinisphaera</taxon>
    </lineage>
</organism>
<keyword evidence="3" id="KW-1185">Reference proteome</keyword>
<dbReference type="AlphaFoldDB" id="A0A5C5XI19"/>
<dbReference type="Pfam" id="PF07638">
    <property type="entry name" value="Sigma70_ECF"/>
    <property type="match status" value="1"/>
</dbReference>
<dbReference type="Gene3D" id="1.10.10.10">
    <property type="entry name" value="Winged helix-like DNA-binding domain superfamily/Winged helix DNA-binding domain"/>
    <property type="match status" value="1"/>
</dbReference>
<dbReference type="GO" id="GO:0003700">
    <property type="term" value="F:DNA-binding transcription factor activity"/>
    <property type="evidence" value="ECO:0007669"/>
    <property type="project" value="InterPro"/>
</dbReference>
<gene>
    <name evidence="2" type="ORF">Pan54_22080</name>
</gene>
<name>A0A5C5XI19_9PLAN</name>
<proteinExistence type="predicted"/>
<evidence type="ECO:0000313" key="2">
    <source>
        <dbReference type="EMBL" id="TWT61472.1"/>
    </source>
</evidence>
<protein>
    <submittedName>
        <fullName evidence="2">ECF sigma factor</fullName>
    </submittedName>
</protein>
<dbReference type="InterPro" id="IPR053812">
    <property type="entry name" value="HTH_Sigma70_ECF-like"/>
</dbReference>